<dbReference type="GO" id="GO:0000287">
    <property type="term" value="F:magnesium ion binding"/>
    <property type="evidence" value="ECO:0007669"/>
    <property type="project" value="InterPro"/>
</dbReference>
<dbReference type="InterPro" id="IPR050148">
    <property type="entry name" value="Terpene_synthase-like"/>
</dbReference>
<evidence type="ECO:0000313" key="7">
    <source>
        <dbReference type="EnsemblPlants" id="Kaladp0028s0037.1.v1.1"/>
    </source>
</evidence>
<evidence type="ECO:0000256" key="2">
    <source>
        <dbReference type="ARBA" id="ARBA00022723"/>
    </source>
</evidence>
<evidence type="ECO:0000256" key="3">
    <source>
        <dbReference type="ARBA" id="ARBA00022842"/>
    </source>
</evidence>
<proteinExistence type="predicted"/>
<dbReference type="InterPro" id="IPR001906">
    <property type="entry name" value="Terpene_synth_N"/>
</dbReference>
<evidence type="ECO:0000313" key="8">
    <source>
        <dbReference type="Proteomes" id="UP000594263"/>
    </source>
</evidence>
<evidence type="ECO:0000259" key="6">
    <source>
        <dbReference type="Pfam" id="PF03936"/>
    </source>
</evidence>
<dbReference type="SUPFAM" id="SSF48576">
    <property type="entry name" value="Terpenoid synthases"/>
    <property type="match status" value="1"/>
</dbReference>
<dbReference type="InterPro" id="IPR005630">
    <property type="entry name" value="Terpene_synthase_metal-bd"/>
</dbReference>
<dbReference type="InterPro" id="IPR008930">
    <property type="entry name" value="Terpenoid_cyclase/PrenylTrfase"/>
</dbReference>
<dbReference type="Pfam" id="PF01397">
    <property type="entry name" value="Terpene_synth"/>
    <property type="match status" value="1"/>
</dbReference>
<comment type="cofactor">
    <cofactor evidence="1">
        <name>Mg(2+)</name>
        <dbReference type="ChEBI" id="CHEBI:18420"/>
    </cofactor>
</comment>
<feature type="domain" description="Terpene synthase N-terminal" evidence="5">
    <location>
        <begin position="232"/>
        <end position="429"/>
    </location>
</feature>
<dbReference type="FunFam" id="1.50.10.160:FF:000002">
    <property type="entry name" value="cis-abienol synthase, chloroplastic"/>
    <property type="match status" value="1"/>
</dbReference>
<dbReference type="CDD" id="cd00684">
    <property type="entry name" value="Terpene_cyclase_plant_C1"/>
    <property type="match status" value="1"/>
</dbReference>
<dbReference type="Proteomes" id="UP000594263">
    <property type="component" value="Unplaced"/>
</dbReference>
<dbReference type="EnsemblPlants" id="Kaladp0028s0037.1.v1.1">
    <property type="protein sequence ID" value="Kaladp0028s0037.1.v1.1"/>
    <property type="gene ID" value="Kaladp0028s0037.v1.1"/>
</dbReference>
<dbReference type="InterPro" id="IPR036965">
    <property type="entry name" value="Terpene_synth_N_sf"/>
</dbReference>
<dbReference type="AlphaFoldDB" id="A0A7N0T9Z9"/>
<dbReference type="SUPFAM" id="SSF48239">
    <property type="entry name" value="Terpenoid cyclases/Protein prenyltransferases"/>
    <property type="match status" value="2"/>
</dbReference>
<evidence type="ECO:0000256" key="4">
    <source>
        <dbReference type="ARBA" id="ARBA00023239"/>
    </source>
</evidence>
<keyword evidence="8" id="KW-1185">Reference proteome</keyword>
<protein>
    <recommendedName>
        <fullName evidence="9">Ent-kaurene synthase</fullName>
    </recommendedName>
</protein>
<dbReference type="OMA" id="DEYMTNG"/>
<dbReference type="FunFam" id="1.50.10.130:FF:000002">
    <property type="entry name" value="Ent-copalyl diphosphate synthase, chloroplastic"/>
    <property type="match status" value="1"/>
</dbReference>
<dbReference type="Gene3D" id="1.50.10.130">
    <property type="entry name" value="Terpene synthase, N-terminal domain"/>
    <property type="match status" value="1"/>
</dbReference>
<evidence type="ECO:0000256" key="1">
    <source>
        <dbReference type="ARBA" id="ARBA00001946"/>
    </source>
</evidence>
<evidence type="ECO:0008006" key="9">
    <source>
        <dbReference type="Google" id="ProtNLM"/>
    </source>
</evidence>
<keyword evidence="2" id="KW-0479">Metal-binding</keyword>
<reference evidence="7" key="1">
    <citation type="submission" date="2021-01" db="UniProtKB">
        <authorList>
            <consortium name="EnsemblPlants"/>
        </authorList>
    </citation>
    <scope>IDENTIFICATION</scope>
</reference>
<sequence>MAGTGSLMSSVPYLLNLQRPRIRCPKSIPLSASLDLGSTLESEGSNVSLEEAKERISKGFDQVDLSVSSYDTAWVAMVPSPTSPNTPCFPQCFDWLLHNQHCDGSWGLNHGDSLFMKDSLSCTLACILALKRWGVGEEAMSKGLHYMESNFRYATLEKHHSPIGFDIIFPGMIEHVRDLNLNIALDPADVIALLGKRDLELERLTGSRLPGSEAYLVYVSEGLRKLQDQKIVMKYQRKNGSLFNSPSTTAAVSTHLPNFGCLNYLQSVLNKTGSAVPTVYPLDIYARLCMVDTLMRMGIDRYFIKEIENVLDTTYRLWVQRQEEIVLDASTCCMAFRLLRIHGYSVSPDPLEQFASEKQYVNSFAGHLEDMHTVLELQRASQVITRPEESFLKNINAWSAEVLKKDCIDDPLYLVGLKSHIRQEVEDALKFPFHTSLQRLESKRYIKIYNARDVRVLKTSYCCTNNVTRDMVWFAAEDFNICQSMLQREFKCLERWVTENRLDKLNFARQKLAYCYFSAAATLVGPELSDARLSWAKNGVLTTVVDDFYDVGGSKEEHENLLQLVEKWNVNVAATDSCSEDVGILFSAIHGTILEIGEKARKWQSHDVTSHIIEVWLDLLKSMSKEAEWQRNKYLPSLDEYIENGYISFALGPIVIPALYLVGPELSEEVMRSSEFQSLFKHMGTLGRLLNDIQGFKRESEAGKLNAMTLLRMQRGDNNKHEVVPAMKHIIEFHRAELLRLVLQQGKNDLPRACKDLFWNMSKILNLFYLKDDGFTSDDMLEVVKAVLHEPVNLVE</sequence>
<dbReference type="SFLD" id="SFLDG01014">
    <property type="entry name" value="Terpene_Cyclase_Like_1_N-term"/>
    <property type="match status" value="1"/>
</dbReference>
<dbReference type="GO" id="GO:0009899">
    <property type="term" value="F:ent-kaurene synthase activity"/>
    <property type="evidence" value="ECO:0007669"/>
    <property type="project" value="EnsemblPlants"/>
</dbReference>
<dbReference type="Gramene" id="Kaladp0028s0037.1.v1.1">
    <property type="protein sequence ID" value="Kaladp0028s0037.1.v1.1"/>
    <property type="gene ID" value="Kaladp0028s0037.v1.1"/>
</dbReference>
<dbReference type="Pfam" id="PF03936">
    <property type="entry name" value="Terpene_synth_C"/>
    <property type="match status" value="1"/>
</dbReference>
<keyword evidence="4" id="KW-0456">Lyase</keyword>
<dbReference type="InterPro" id="IPR008949">
    <property type="entry name" value="Isoprenoid_synthase_dom_sf"/>
</dbReference>
<dbReference type="GO" id="GO:0009686">
    <property type="term" value="P:gibberellin biosynthetic process"/>
    <property type="evidence" value="ECO:0007669"/>
    <property type="project" value="EnsemblPlants"/>
</dbReference>
<dbReference type="Gene3D" id="1.10.600.10">
    <property type="entry name" value="Farnesyl Diphosphate Synthase"/>
    <property type="match status" value="1"/>
</dbReference>
<feature type="domain" description="Terpene synthase metal-binding" evidence="6">
    <location>
        <begin position="501"/>
        <end position="732"/>
    </location>
</feature>
<name>A0A7N0T9Z9_KALFE</name>
<keyword evidence="3" id="KW-0460">Magnesium</keyword>
<evidence type="ECO:0000259" key="5">
    <source>
        <dbReference type="Pfam" id="PF01397"/>
    </source>
</evidence>
<organism evidence="7 8">
    <name type="scientific">Kalanchoe fedtschenkoi</name>
    <name type="common">Lavender scallops</name>
    <name type="synonym">South American air plant</name>
    <dbReference type="NCBI Taxonomy" id="63787"/>
    <lineage>
        <taxon>Eukaryota</taxon>
        <taxon>Viridiplantae</taxon>
        <taxon>Streptophyta</taxon>
        <taxon>Embryophyta</taxon>
        <taxon>Tracheophyta</taxon>
        <taxon>Spermatophyta</taxon>
        <taxon>Magnoliopsida</taxon>
        <taxon>eudicotyledons</taxon>
        <taxon>Gunneridae</taxon>
        <taxon>Pentapetalae</taxon>
        <taxon>Saxifragales</taxon>
        <taxon>Crassulaceae</taxon>
        <taxon>Kalanchoe</taxon>
    </lineage>
</organism>
<dbReference type="PANTHER" id="PTHR31739:SF3">
    <property type="entry name" value="ENT-KAUR-16-ENE SYNTHASE, CHLOROPLASTIC"/>
    <property type="match status" value="1"/>
</dbReference>
<dbReference type="InterPro" id="IPR044814">
    <property type="entry name" value="Terpene_cyclase_plant_C1"/>
</dbReference>
<dbReference type="FunFam" id="1.10.600.10:FF:000005">
    <property type="entry name" value="Ent-kaur-16-ene synthase, chloroplastic"/>
    <property type="match status" value="1"/>
</dbReference>
<dbReference type="PANTHER" id="PTHR31739">
    <property type="entry name" value="ENT-COPALYL DIPHOSPHATE SYNTHASE, CHLOROPLASTIC"/>
    <property type="match status" value="1"/>
</dbReference>
<accession>A0A7N0T9Z9</accession>
<dbReference type="GO" id="GO:0009570">
    <property type="term" value="C:chloroplast stroma"/>
    <property type="evidence" value="ECO:0007669"/>
    <property type="project" value="EnsemblPlants"/>
</dbReference>
<dbReference type="Gene3D" id="1.50.10.160">
    <property type="match status" value="1"/>
</dbReference>